<evidence type="ECO:0000259" key="2">
    <source>
        <dbReference type="Pfam" id="PF10383"/>
    </source>
</evidence>
<evidence type="ECO:0000313" key="5">
    <source>
        <dbReference type="Proteomes" id="UP000235371"/>
    </source>
</evidence>
<name>A0A2J6TH69_9HELO</name>
<dbReference type="InterPro" id="IPR038986">
    <property type="entry name" value="Clr2"/>
</dbReference>
<keyword evidence="5" id="KW-1185">Reference proteome</keyword>
<dbReference type="Pfam" id="PF10383">
    <property type="entry name" value="Clr2"/>
    <property type="match status" value="1"/>
</dbReference>
<dbReference type="RefSeq" id="XP_024739283.1">
    <property type="nucleotide sequence ID" value="XM_024876782.1"/>
</dbReference>
<dbReference type="GO" id="GO:0070824">
    <property type="term" value="C:SHREC complex"/>
    <property type="evidence" value="ECO:0007669"/>
    <property type="project" value="InterPro"/>
</dbReference>
<dbReference type="GeneID" id="36584861"/>
<feature type="compositionally biased region" description="Low complexity" evidence="1">
    <location>
        <begin position="577"/>
        <end position="593"/>
    </location>
</feature>
<dbReference type="AlphaFoldDB" id="A0A2J6TH69"/>
<feature type="region of interest" description="Disordered" evidence="1">
    <location>
        <begin position="512"/>
        <end position="620"/>
    </location>
</feature>
<dbReference type="PANTHER" id="PTHR38046:SF1">
    <property type="entry name" value="CRYPTIC LOCI REGULATOR 2"/>
    <property type="match status" value="1"/>
</dbReference>
<dbReference type="PANTHER" id="PTHR38046">
    <property type="entry name" value="CRYPTIC LOCI REGULATOR 2"/>
    <property type="match status" value="1"/>
</dbReference>
<dbReference type="EMBL" id="KZ613783">
    <property type="protein sequence ID" value="PMD62379.1"/>
    <property type="molecule type" value="Genomic_DNA"/>
</dbReference>
<feature type="region of interest" description="Disordered" evidence="1">
    <location>
        <begin position="191"/>
        <end position="239"/>
    </location>
</feature>
<dbReference type="InParanoid" id="A0A2J6TH69"/>
<dbReference type="GO" id="GO:0033553">
    <property type="term" value="C:rDNA heterochromatin"/>
    <property type="evidence" value="ECO:0007669"/>
    <property type="project" value="TreeGrafter"/>
</dbReference>
<reference evidence="4 5" key="1">
    <citation type="submission" date="2016-04" db="EMBL/GenBank/DDBJ databases">
        <title>A degradative enzymes factory behind the ericoid mycorrhizal symbiosis.</title>
        <authorList>
            <consortium name="DOE Joint Genome Institute"/>
            <person name="Martino E."/>
            <person name="Morin E."/>
            <person name="Grelet G."/>
            <person name="Kuo A."/>
            <person name="Kohler A."/>
            <person name="Daghino S."/>
            <person name="Barry K."/>
            <person name="Choi C."/>
            <person name="Cichocki N."/>
            <person name="Clum A."/>
            <person name="Copeland A."/>
            <person name="Hainaut M."/>
            <person name="Haridas S."/>
            <person name="Labutti K."/>
            <person name="Lindquist E."/>
            <person name="Lipzen A."/>
            <person name="Khouja H.-R."/>
            <person name="Murat C."/>
            <person name="Ohm R."/>
            <person name="Olson A."/>
            <person name="Spatafora J."/>
            <person name="Veneault-Fourrey C."/>
            <person name="Henrissat B."/>
            <person name="Grigoriev I."/>
            <person name="Martin F."/>
            <person name="Perotto S."/>
        </authorList>
    </citation>
    <scope>NUCLEOTIDE SEQUENCE [LARGE SCALE GENOMIC DNA]</scope>
    <source>
        <strain evidence="4 5">E</strain>
    </source>
</reference>
<dbReference type="STRING" id="1095630.A0A2J6TH69"/>
<accession>A0A2J6TH69</accession>
<evidence type="ECO:0000313" key="4">
    <source>
        <dbReference type="EMBL" id="PMD62379.1"/>
    </source>
</evidence>
<feature type="domain" description="Cryptic loci regulator 2 N-terminal" evidence="3">
    <location>
        <begin position="83"/>
        <end position="168"/>
    </location>
</feature>
<dbReference type="GO" id="GO:0030466">
    <property type="term" value="P:silent mating-type cassette heterochromatin formation"/>
    <property type="evidence" value="ECO:0007669"/>
    <property type="project" value="TreeGrafter"/>
</dbReference>
<evidence type="ECO:0000256" key="1">
    <source>
        <dbReference type="SAM" id="MobiDB-lite"/>
    </source>
</evidence>
<dbReference type="InterPro" id="IPR031915">
    <property type="entry name" value="Clr2_N"/>
</dbReference>
<dbReference type="Pfam" id="PF16761">
    <property type="entry name" value="Clr2_transil"/>
    <property type="match status" value="1"/>
</dbReference>
<protein>
    <recommendedName>
        <fullName evidence="6">Cryptic loci regulator 2 N-terminal domain-containing protein</fullName>
    </recommendedName>
</protein>
<dbReference type="InterPro" id="IPR018839">
    <property type="entry name" value="Tscrpt-silencing_Clr2_C"/>
</dbReference>
<feature type="compositionally biased region" description="Basic and acidic residues" evidence="1">
    <location>
        <begin position="512"/>
        <end position="522"/>
    </location>
</feature>
<dbReference type="OrthoDB" id="2421327at2759"/>
<feature type="compositionally biased region" description="Low complexity" evidence="1">
    <location>
        <begin position="200"/>
        <end position="220"/>
    </location>
</feature>
<sequence>MAPYYPLTIHRSDGQFEVATRSGVKEVNQPTTQQMNDTPDANGNVDCYKKLEVDEAKHVDWRRKLGGMLMHLLGGKAHADRNYILKEFPEGYVLWEHVKYNVEKAGAESKKEKGKHAAGVFERQDAYLYGHPQGRKKRFRSPADFFPHLLWLATDEDGDPMNCSCKICSPDGDEDPEAFSGKSELKTEVKFHPPTLSAAPKPTTNYTPSSSTSAAPSKPAFQPGPATMSKEQTADATPGGKYIYRPGELVWFNNGSNWRLGVIAKRGLKNNKPRYLVQPLSNPHQQQKYQIKEDECLLRPWLAWSVPPTTVVQLNDMMFDQVPWDRVVRGEFDQAGHVMDYIVDGSILAAKVIDASYSLFERNEKALANPGEVHYNGMFFGAEKIWVGEPVRVRTSAPGVPTPDIVVLIIHKLIEKTTPEGASAVTFVGDVYKFVEMPTPYKNPQEWPTNPDLPPRMSMDLRYRNEIAHLATTGMWYEWRLLEPAARKGLADVKGRWYETHTLLPILRGPDKFQEDVNKGKTSDVGQFMNGRRDNNAVPEQRKKNRRDTLGQAVPLNFKVSRGLDGPPADDVFPDDQSQAQPQQPQQQQRQQQGTFDGDMSQFMNLDQADHGFYGSEMQH</sequence>
<proteinExistence type="predicted"/>
<feature type="domain" description="Cryptic loci regulator 2 C-terminal" evidence="2">
    <location>
        <begin position="374"/>
        <end position="499"/>
    </location>
</feature>
<evidence type="ECO:0008006" key="6">
    <source>
        <dbReference type="Google" id="ProtNLM"/>
    </source>
</evidence>
<evidence type="ECO:0000259" key="3">
    <source>
        <dbReference type="Pfam" id="PF16761"/>
    </source>
</evidence>
<dbReference type="GO" id="GO:0031934">
    <property type="term" value="C:mating-type region heterochromatin"/>
    <property type="evidence" value="ECO:0007669"/>
    <property type="project" value="TreeGrafter"/>
</dbReference>
<organism evidence="4 5">
    <name type="scientific">Hyaloscypha bicolor E</name>
    <dbReference type="NCBI Taxonomy" id="1095630"/>
    <lineage>
        <taxon>Eukaryota</taxon>
        <taxon>Fungi</taxon>
        <taxon>Dikarya</taxon>
        <taxon>Ascomycota</taxon>
        <taxon>Pezizomycotina</taxon>
        <taxon>Leotiomycetes</taxon>
        <taxon>Helotiales</taxon>
        <taxon>Hyaloscyphaceae</taxon>
        <taxon>Hyaloscypha</taxon>
        <taxon>Hyaloscypha bicolor</taxon>
    </lineage>
</organism>
<dbReference type="Proteomes" id="UP000235371">
    <property type="component" value="Unassembled WGS sequence"/>
</dbReference>
<gene>
    <name evidence="4" type="ORF">K444DRAFT_557419</name>
</gene>